<feature type="transmembrane region" description="Helical" evidence="9">
    <location>
        <begin position="195"/>
        <end position="218"/>
    </location>
</feature>
<dbReference type="InterPro" id="IPR022357">
    <property type="entry name" value="MIP_CS"/>
</dbReference>
<accession>A0AAW0YC05</accession>
<sequence length="316" mass="34092">MANKFLEALQSKLRLRNVIIREFLAEFLGTFILIVFGNAAVAQAVLTNNVKGSFFAINWGYGLAVTLAVLVSGGVSGGHVNPAVTLAMAVWGKHPWSKVPVYMVAQYLGALLASLAVFAVYINALDAFEPHRSLATAGIWATYPGSMTNINGTLVTDFLSNGNGFGDQVLGTMLLLICVCAITDPRNMEVPKYMVPLLVGFVVLNIGICFGFNSGYAINPARDLAPRLFTILAGWGETPFTAATSEGLAWWWVPVVAPHIGAVLGVMVYLFLVELHHPESQEFALPQVLSHESVASSRVWVSDPQSLAWVPTKPEM</sequence>
<dbReference type="NCBIfam" id="TIGR00861">
    <property type="entry name" value="MIP"/>
    <property type="match status" value="1"/>
</dbReference>
<evidence type="ECO:0000256" key="7">
    <source>
        <dbReference type="ARBA" id="ARBA00045280"/>
    </source>
</evidence>
<dbReference type="AlphaFoldDB" id="A0AAW0YC05"/>
<dbReference type="PANTHER" id="PTHR43829:SF9">
    <property type="entry name" value="AQUAPORIN-9"/>
    <property type="match status" value="1"/>
</dbReference>
<gene>
    <name evidence="10" type="ORF">OTU49_014812</name>
</gene>
<dbReference type="GO" id="GO:0015250">
    <property type="term" value="F:water channel activity"/>
    <property type="evidence" value="ECO:0007669"/>
    <property type="project" value="TreeGrafter"/>
</dbReference>
<keyword evidence="11" id="KW-1185">Reference proteome</keyword>
<evidence type="ECO:0000256" key="2">
    <source>
        <dbReference type="ARBA" id="ARBA00006175"/>
    </source>
</evidence>
<dbReference type="PROSITE" id="PS00221">
    <property type="entry name" value="MIP"/>
    <property type="match status" value="1"/>
</dbReference>
<comment type="caution">
    <text evidence="10">The sequence shown here is derived from an EMBL/GenBank/DDBJ whole genome shotgun (WGS) entry which is preliminary data.</text>
</comment>
<comment type="similarity">
    <text evidence="2 8">Belongs to the MIP/aquaporin (TC 1.A.8) family.</text>
</comment>
<protein>
    <recommendedName>
        <fullName evidence="12">Aquaporin-3</fullName>
    </recommendedName>
</protein>
<evidence type="ECO:0000256" key="9">
    <source>
        <dbReference type="SAM" id="Phobius"/>
    </source>
</evidence>
<evidence type="ECO:0000256" key="6">
    <source>
        <dbReference type="ARBA" id="ARBA00023136"/>
    </source>
</evidence>
<keyword evidence="3 8" id="KW-0813">Transport</keyword>
<comment type="subcellular location">
    <subcellularLocation>
        <location evidence="1">Membrane</location>
        <topology evidence="1">Multi-pass membrane protein</topology>
    </subcellularLocation>
</comment>
<keyword evidence="5 9" id="KW-1133">Transmembrane helix</keyword>
<dbReference type="FunFam" id="1.20.1080.10:FF:000064">
    <property type="entry name" value="Uncharacterized protein"/>
    <property type="match status" value="1"/>
</dbReference>
<dbReference type="PANTHER" id="PTHR43829">
    <property type="entry name" value="AQUAPORIN OR AQUAGLYCEROPORIN RELATED"/>
    <property type="match status" value="1"/>
</dbReference>
<evidence type="ECO:0000256" key="1">
    <source>
        <dbReference type="ARBA" id="ARBA00004141"/>
    </source>
</evidence>
<dbReference type="InterPro" id="IPR000425">
    <property type="entry name" value="MIP"/>
</dbReference>
<name>A0AAW0YC05_CHEQU</name>
<evidence type="ECO:0000256" key="3">
    <source>
        <dbReference type="ARBA" id="ARBA00022448"/>
    </source>
</evidence>
<evidence type="ECO:0000313" key="10">
    <source>
        <dbReference type="EMBL" id="KAK8750399.1"/>
    </source>
</evidence>
<dbReference type="SUPFAM" id="SSF81338">
    <property type="entry name" value="Aquaporin-like"/>
    <property type="match status" value="1"/>
</dbReference>
<proteinExistence type="inferred from homology"/>
<feature type="transmembrane region" description="Helical" evidence="9">
    <location>
        <begin position="249"/>
        <end position="272"/>
    </location>
</feature>
<organism evidence="10 11">
    <name type="scientific">Cherax quadricarinatus</name>
    <name type="common">Australian red claw crayfish</name>
    <dbReference type="NCBI Taxonomy" id="27406"/>
    <lineage>
        <taxon>Eukaryota</taxon>
        <taxon>Metazoa</taxon>
        <taxon>Ecdysozoa</taxon>
        <taxon>Arthropoda</taxon>
        <taxon>Crustacea</taxon>
        <taxon>Multicrustacea</taxon>
        <taxon>Malacostraca</taxon>
        <taxon>Eumalacostraca</taxon>
        <taxon>Eucarida</taxon>
        <taxon>Decapoda</taxon>
        <taxon>Pleocyemata</taxon>
        <taxon>Astacidea</taxon>
        <taxon>Parastacoidea</taxon>
        <taxon>Parastacidae</taxon>
        <taxon>Cherax</taxon>
    </lineage>
</organism>
<keyword evidence="4 8" id="KW-0812">Transmembrane</keyword>
<keyword evidence="6 9" id="KW-0472">Membrane</keyword>
<dbReference type="PRINTS" id="PR00783">
    <property type="entry name" value="MINTRINSICP"/>
</dbReference>
<reference evidence="10 11" key="1">
    <citation type="journal article" date="2024" name="BMC Genomics">
        <title>Genome assembly of redclaw crayfish (Cherax quadricarinatus) provides insights into its immune adaptation and hypoxia tolerance.</title>
        <authorList>
            <person name="Liu Z."/>
            <person name="Zheng J."/>
            <person name="Li H."/>
            <person name="Fang K."/>
            <person name="Wang S."/>
            <person name="He J."/>
            <person name="Zhou D."/>
            <person name="Weng S."/>
            <person name="Chi M."/>
            <person name="Gu Z."/>
            <person name="He J."/>
            <person name="Li F."/>
            <person name="Wang M."/>
        </authorList>
    </citation>
    <scope>NUCLEOTIDE SEQUENCE [LARGE SCALE GENOMIC DNA]</scope>
    <source>
        <strain evidence="10">ZL_2023a</strain>
    </source>
</reference>
<comment type="function">
    <text evidence="7">Aquaglyceroporin that may modulate the water content and osmolytes during anhydrobiosis.</text>
</comment>
<dbReference type="GO" id="GO:0016323">
    <property type="term" value="C:basolateral plasma membrane"/>
    <property type="evidence" value="ECO:0007669"/>
    <property type="project" value="TreeGrafter"/>
</dbReference>
<dbReference type="InterPro" id="IPR050363">
    <property type="entry name" value="MIP/Aquaporin"/>
</dbReference>
<evidence type="ECO:0000256" key="5">
    <source>
        <dbReference type="ARBA" id="ARBA00022989"/>
    </source>
</evidence>
<evidence type="ECO:0000256" key="4">
    <source>
        <dbReference type="ARBA" id="ARBA00022692"/>
    </source>
</evidence>
<dbReference type="CDD" id="cd00333">
    <property type="entry name" value="MIP"/>
    <property type="match status" value="1"/>
</dbReference>
<evidence type="ECO:0000256" key="8">
    <source>
        <dbReference type="RuleBase" id="RU000477"/>
    </source>
</evidence>
<evidence type="ECO:0000313" key="11">
    <source>
        <dbReference type="Proteomes" id="UP001445076"/>
    </source>
</evidence>
<dbReference type="Proteomes" id="UP001445076">
    <property type="component" value="Unassembled WGS sequence"/>
</dbReference>
<dbReference type="PRINTS" id="PR02019">
    <property type="entry name" value="AQUAPORIN7"/>
</dbReference>
<dbReference type="GO" id="GO:0015254">
    <property type="term" value="F:glycerol channel activity"/>
    <property type="evidence" value="ECO:0007669"/>
    <property type="project" value="TreeGrafter"/>
</dbReference>
<evidence type="ECO:0008006" key="12">
    <source>
        <dbReference type="Google" id="ProtNLM"/>
    </source>
</evidence>
<feature type="transmembrane region" description="Helical" evidence="9">
    <location>
        <begin position="165"/>
        <end position="183"/>
    </location>
</feature>
<dbReference type="Gene3D" id="1.20.1080.10">
    <property type="entry name" value="Glycerol uptake facilitator protein"/>
    <property type="match status" value="1"/>
</dbReference>
<feature type="transmembrane region" description="Helical" evidence="9">
    <location>
        <begin position="58"/>
        <end position="80"/>
    </location>
</feature>
<dbReference type="EMBL" id="JARKIK010000007">
    <property type="protein sequence ID" value="KAK8750399.1"/>
    <property type="molecule type" value="Genomic_DNA"/>
</dbReference>
<feature type="transmembrane region" description="Helical" evidence="9">
    <location>
        <begin position="101"/>
        <end position="122"/>
    </location>
</feature>
<feature type="transmembrane region" description="Helical" evidence="9">
    <location>
        <begin position="23"/>
        <end position="46"/>
    </location>
</feature>
<dbReference type="Pfam" id="PF00230">
    <property type="entry name" value="MIP"/>
    <property type="match status" value="1"/>
</dbReference>
<dbReference type="InterPro" id="IPR023271">
    <property type="entry name" value="Aquaporin-like"/>
</dbReference>